<evidence type="ECO:0000259" key="3">
    <source>
        <dbReference type="Pfam" id="PF18998"/>
    </source>
</evidence>
<dbReference type="Pfam" id="PF18676">
    <property type="entry name" value="MBG_2"/>
    <property type="match status" value="1"/>
</dbReference>
<organism evidence="4 5">
    <name type="scientific">Oligosphaera ethanolica</name>
    <dbReference type="NCBI Taxonomy" id="760260"/>
    <lineage>
        <taxon>Bacteria</taxon>
        <taxon>Pseudomonadati</taxon>
        <taxon>Lentisphaerota</taxon>
        <taxon>Oligosphaeria</taxon>
        <taxon>Oligosphaerales</taxon>
        <taxon>Oligosphaeraceae</taxon>
        <taxon>Oligosphaera</taxon>
    </lineage>
</organism>
<dbReference type="Proteomes" id="UP001238163">
    <property type="component" value="Unassembled WGS sequence"/>
</dbReference>
<evidence type="ECO:0008006" key="6">
    <source>
        <dbReference type="Google" id="ProtNLM"/>
    </source>
</evidence>
<dbReference type="AlphaFoldDB" id="A0AAE3VD77"/>
<feature type="domain" description="MBG" evidence="2">
    <location>
        <begin position="658"/>
        <end position="733"/>
    </location>
</feature>
<accession>A0AAE3VD77</accession>
<keyword evidence="1" id="KW-0732">Signal</keyword>
<keyword evidence="5" id="KW-1185">Reference proteome</keyword>
<dbReference type="InterPro" id="IPR013378">
    <property type="entry name" value="InlB-like_B-rpt"/>
</dbReference>
<feature type="domain" description="Bacterial repeat" evidence="3">
    <location>
        <begin position="508"/>
        <end position="578"/>
    </location>
</feature>
<dbReference type="RefSeq" id="WP_307259671.1">
    <property type="nucleotide sequence ID" value="NZ_JAUSVL010000001.1"/>
</dbReference>
<dbReference type="Pfam" id="PF18998">
    <property type="entry name" value="Flg_new_2"/>
    <property type="match status" value="1"/>
</dbReference>
<dbReference type="EMBL" id="JAUSVL010000001">
    <property type="protein sequence ID" value="MDQ0288347.1"/>
    <property type="molecule type" value="Genomic_DNA"/>
</dbReference>
<dbReference type="Gene3D" id="3.30.160.710">
    <property type="match status" value="1"/>
</dbReference>
<comment type="caution">
    <text evidence="4">The sequence shown here is derived from an EMBL/GenBank/DDBJ whole genome shotgun (WGS) entry which is preliminary data.</text>
</comment>
<reference evidence="4" key="1">
    <citation type="submission" date="2023-07" db="EMBL/GenBank/DDBJ databases">
        <title>Genomic Encyclopedia of Type Strains, Phase IV (KMG-IV): sequencing the most valuable type-strain genomes for metagenomic binning, comparative biology and taxonomic classification.</title>
        <authorList>
            <person name="Goeker M."/>
        </authorList>
    </citation>
    <scope>NUCLEOTIDE SEQUENCE</scope>
    <source>
        <strain evidence="4">DSM 24202</strain>
    </source>
</reference>
<proteinExistence type="predicted"/>
<evidence type="ECO:0000313" key="4">
    <source>
        <dbReference type="EMBL" id="MDQ0288347.1"/>
    </source>
</evidence>
<gene>
    <name evidence="4" type="ORF">J3R75_000454</name>
</gene>
<evidence type="ECO:0000313" key="5">
    <source>
        <dbReference type="Proteomes" id="UP001238163"/>
    </source>
</evidence>
<evidence type="ECO:0000256" key="1">
    <source>
        <dbReference type="SAM" id="SignalP"/>
    </source>
</evidence>
<evidence type="ECO:0000259" key="2">
    <source>
        <dbReference type="Pfam" id="PF18676"/>
    </source>
</evidence>
<dbReference type="InterPro" id="IPR041286">
    <property type="entry name" value="MBG_2"/>
</dbReference>
<feature type="chain" id="PRO_5041910323" description="Bacterial repeat domain-containing protein" evidence="1">
    <location>
        <begin position="21"/>
        <end position="1114"/>
    </location>
</feature>
<protein>
    <recommendedName>
        <fullName evidence="6">Bacterial repeat domain-containing protein</fullName>
    </recommendedName>
</protein>
<name>A0AAE3VD77_9BACT</name>
<dbReference type="InterPro" id="IPR044060">
    <property type="entry name" value="Bacterial_rp_domain"/>
</dbReference>
<sequence>MRYVWIGLCLLWSAVGALRAQDVATIDIMPAENLEVVASWDINLFNLTFVSGDDGVFVGGAGKLTHVVSHGEATPPAPVVVPRAGLVFAGWDGDLPTTLSGDLRLTALYALDVDDSDGDLLPDSWVLLHFGQDGASADDDPDEDGYSNWEEFISNTDPNNSQDHPVDRAIPIWHDAVYKLRTIGLALRRYSDEHGFNVFPGRLQFLVDDGYLPAAVLASIGDESFGTDPHPYDAGQFPEAYEPGVSFFYEMSEAPCSWSHIGTWYETKMQQFQSGASWPITWDEGRGPFDPRAFPVVRNFWVPDDLGKIMTNKLATSLNLAMDLKTVFASTSQWEDQSTIIQPDDAPVLRLAANDFYSYPVRVSYGGTIRIPLWFAVRDLSSAYGLRLVPPEGENQTIYGELHGSYYLLTPGRDTPEEFTVRVEWHDGEALRSASFSIRVTDWPPVISFDSSGGTPVEDIWAMPGEPLLAPSPPTRYGYTFLGWEPPLPETMPNYALMVNALWMLNTYTMTYLAGEHGSVNGQDEYRQPCDHGSDALLVTAQPADGYRFVRWSDGIQSATRTDTNVQSDQTITAEFAVKFTPVVSWAAPAAMVYGEVLSAEQLVATADTPGVFVYDPPAGTQLAAGTHTLHVTFTPDDAVNWSPAEATVEISVARAALTVTADDMTRRVGQRNPTFTATASGLVADDSLAGIGLELVYACIADEQSAPGDYAITLSGPAETANYTVTYVPAVLKVVARDVPTLTWAAPAAMVYGEVLSAEQLVATADTPGGFVYDPPAGTTLAAGTHTLRVTFTPDDAVNWSPAEATVAVDVVAGVSMALSVAVPGAAAPDLLVFGEIATAANGLDAWDEFAEPGLSAHLLCYDDLVNPPRVLQRDFRSVPADGISRWRVQIGGGGAEAGAGGAAVDLTWDIRVADVGRGVFVQQIVDEQPVGTMYDLRELENGVLTVSANSEWEIVSAAVAEAGYFLRCKSGWNLVGMPMMSTAADAEELAKALEVAGANGIWYWENGRYRLQRRVAAVSPERGYWLYSAVDTELGPIRGVRADGVVLLKLGWNLVSPVNECKLQLPVGASATTWQGDNAGYMQLRTGMVLQEGRGYWVFCSQGEVRVQFASE</sequence>
<dbReference type="Pfam" id="PF09479">
    <property type="entry name" value="Flg_new"/>
    <property type="match status" value="1"/>
</dbReference>
<feature type="signal peptide" evidence="1">
    <location>
        <begin position="1"/>
        <end position="20"/>
    </location>
</feature>